<gene>
    <name evidence="2" type="ORF">Tci_539261</name>
</gene>
<feature type="non-terminal residue" evidence="2">
    <location>
        <position position="1"/>
    </location>
</feature>
<dbReference type="PANTHER" id="PTHR11439">
    <property type="entry name" value="GAG-POL-RELATED RETROTRANSPOSON"/>
    <property type="match status" value="1"/>
</dbReference>
<comment type="caution">
    <text evidence="2">The sequence shown here is derived from an EMBL/GenBank/DDBJ whole genome shotgun (WGS) entry which is preliminary data.</text>
</comment>
<reference evidence="2" key="1">
    <citation type="journal article" date="2019" name="Sci. Rep.">
        <title>Draft genome of Tanacetum cinerariifolium, the natural source of mosquito coil.</title>
        <authorList>
            <person name="Yamashiro T."/>
            <person name="Shiraishi A."/>
            <person name="Satake H."/>
            <person name="Nakayama K."/>
        </authorList>
    </citation>
    <scope>NUCLEOTIDE SEQUENCE</scope>
</reference>
<dbReference type="EMBL" id="BKCJ010308310">
    <property type="protein sequence ID" value="GEZ67288.1"/>
    <property type="molecule type" value="Genomic_DNA"/>
</dbReference>
<organism evidence="2">
    <name type="scientific">Tanacetum cinerariifolium</name>
    <name type="common">Dalmatian daisy</name>
    <name type="synonym">Chrysanthemum cinerariifolium</name>
    <dbReference type="NCBI Taxonomy" id="118510"/>
    <lineage>
        <taxon>Eukaryota</taxon>
        <taxon>Viridiplantae</taxon>
        <taxon>Streptophyta</taxon>
        <taxon>Embryophyta</taxon>
        <taxon>Tracheophyta</taxon>
        <taxon>Spermatophyta</taxon>
        <taxon>Magnoliopsida</taxon>
        <taxon>eudicotyledons</taxon>
        <taxon>Gunneridae</taxon>
        <taxon>Pentapetalae</taxon>
        <taxon>asterids</taxon>
        <taxon>campanulids</taxon>
        <taxon>Asterales</taxon>
        <taxon>Asteraceae</taxon>
        <taxon>Asteroideae</taxon>
        <taxon>Anthemideae</taxon>
        <taxon>Anthemidinae</taxon>
        <taxon>Tanacetum</taxon>
    </lineage>
</organism>
<dbReference type="CDD" id="cd09272">
    <property type="entry name" value="RNase_HI_RT_Ty1"/>
    <property type="match status" value="1"/>
</dbReference>
<sequence length="459" mass="51098">DSSFELTGFLDVNYAGCKDTFKSTSGGAHFLGEKLTQLTNYGFHFNKITIYCDSKSDIAISCNPVQHSRTKNIAVCYHFIKEHVEKAIAISCNSVQHSRTKHITVRYHFIKEHVEKGTIEQYFVKTDYQLADIFTKALPMDRFNYLVRRLARTEGIYPGTLPLDRVEVLGASHGPNPLPAYQAPAYQAPGYQAPVHQPLIPQPEVMTAVEFTNYIKANDAILKNIQTNMTSLTNSNLELKNMCGQFMKMNTASSSGSRTLPSNNVTNSKEDLKGITTQSGIAYQGPTSPSTSSFLPKVVERETEVTKDTVPPTKNRSTKDVQPPVVQTETLILNYEPVVAPVIEPVVAPTGKSLIDVFEGELTLRVGKEAITFYLDQTFRYSTHYIDMMVNRIDVIDMACEDYSQEVLGFSDVIVSGNPTPYYDPIISTSSPTLTPFGDSDFLLEEVDAFLALAFLFKL</sequence>
<proteinExistence type="predicted"/>
<accession>A0A699IJ27</accession>
<dbReference type="AlphaFoldDB" id="A0A699IJ27"/>
<dbReference type="PANTHER" id="PTHR11439:SF495">
    <property type="entry name" value="REVERSE TRANSCRIPTASE, RNA-DEPENDENT DNA POLYMERASE-RELATED"/>
    <property type="match status" value="1"/>
</dbReference>
<evidence type="ECO:0000313" key="2">
    <source>
        <dbReference type="EMBL" id="GEZ67288.1"/>
    </source>
</evidence>
<protein>
    <submittedName>
        <fullName evidence="2">Retrovirus-related Pol polyprotein from transposon TNT 1-94</fullName>
    </submittedName>
</protein>
<feature type="region of interest" description="Disordered" evidence="1">
    <location>
        <begin position="302"/>
        <end position="322"/>
    </location>
</feature>
<evidence type="ECO:0000256" key="1">
    <source>
        <dbReference type="SAM" id="MobiDB-lite"/>
    </source>
</evidence>
<name>A0A699IJ27_TANCI</name>